<name>A0A512NQK8_9HYPH</name>
<accession>A0A512NQK8</accession>
<reference evidence="1 2" key="1">
    <citation type="submission" date="2019-07" db="EMBL/GenBank/DDBJ databases">
        <title>Whole genome shotgun sequence of Reyranella soli NBRC 108950.</title>
        <authorList>
            <person name="Hosoyama A."/>
            <person name="Uohara A."/>
            <person name="Ohji S."/>
            <person name="Ichikawa N."/>
        </authorList>
    </citation>
    <scope>NUCLEOTIDE SEQUENCE [LARGE SCALE GENOMIC DNA]</scope>
    <source>
        <strain evidence="1 2">NBRC 108950</strain>
    </source>
</reference>
<comment type="caution">
    <text evidence="1">The sequence shown here is derived from an EMBL/GenBank/DDBJ whole genome shotgun (WGS) entry which is preliminary data.</text>
</comment>
<protein>
    <submittedName>
        <fullName evidence="1">Uncharacterized protein</fullName>
    </submittedName>
</protein>
<keyword evidence="2" id="KW-1185">Reference proteome</keyword>
<dbReference type="AlphaFoldDB" id="A0A512NQK8"/>
<organism evidence="1 2">
    <name type="scientific">Reyranella soli</name>
    <dbReference type="NCBI Taxonomy" id="1230389"/>
    <lineage>
        <taxon>Bacteria</taxon>
        <taxon>Pseudomonadati</taxon>
        <taxon>Pseudomonadota</taxon>
        <taxon>Alphaproteobacteria</taxon>
        <taxon>Hyphomicrobiales</taxon>
        <taxon>Reyranellaceae</taxon>
        <taxon>Reyranella</taxon>
    </lineage>
</organism>
<dbReference type="Proteomes" id="UP000321058">
    <property type="component" value="Unassembled WGS sequence"/>
</dbReference>
<evidence type="ECO:0000313" key="2">
    <source>
        <dbReference type="Proteomes" id="UP000321058"/>
    </source>
</evidence>
<sequence>MKVGITFQGDQRVYRGMVERIATTTKGMQRINPGGGTSSADARIVQVDVMFDDTANAPQVLGREARVVFLEWE</sequence>
<gene>
    <name evidence="1" type="ORF">RSO01_83850</name>
</gene>
<evidence type="ECO:0000313" key="1">
    <source>
        <dbReference type="EMBL" id="GEP61219.1"/>
    </source>
</evidence>
<proteinExistence type="predicted"/>
<dbReference type="EMBL" id="BKAJ01000207">
    <property type="protein sequence ID" value="GEP61219.1"/>
    <property type="molecule type" value="Genomic_DNA"/>
</dbReference>